<feature type="transmembrane region" description="Helical" evidence="2">
    <location>
        <begin position="115"/>
        <end position="135"/>
    </location>
</feature>
<feature type="transmembrane region" description="Helical" evidence="2">
    <location>
        <begin position="151"/>
        <end position="173"/>
    </location>
</feature>
<dbReference type="PANTHER" id="PTHR23216:SF1">
    <property type="entry name" value="NUCLEOLAR AND COILED-BODY PHOSPHOPROTEIN 1"/>
    <property type="match status" value="1"/>
</dbReference>
<gene>
    <name evidence="3" type="ORF">CA85_04250</name>
</gene>
<feature type="transmembrane region" description="Helical" evidence="2">
    <location>
        <begin position="222"/>
        <end position="243"/>
    </location>
</feature>
<dbReference type="Proteomes" id="UP000318053">
    <property type="component" value="Unassembled WGS sequence"/>
</dbReference>
<feature type="compositionally biased region" description="Low complexity" evidence="1">
    <location>
        <begin position="323"/>
        <end position="337"/>
    </location>
</feature>
<feature type="compositionally biased region" description="Low complexity" evidence="1">
    <location>
        <begin position="515"/>
        <end position="531"/>
    </location>
</feature>
<dbReference type="AlphaFoldDB" id="A0A5C5YJR5"/>
<feature type="compositionally biased region" description="Basic residues" evidence="1">
    <location>
        <begin position="558"/>
        <end position="573"/>
    </location>
</feature>
<keyword evidence="2" id="KW-0812">Transmembrane</keyword>
<proteinExistence type="predicted"/>
<dbReference type="OrthoDB" id="246483at2"/>
<feature type="compositionally biased region" description="Basic residues" evidence="1">
    <location>
        <begin position="382"/>
        <end position="397"/>
    </location>
</feature>
<evidence type="ECO:0000313" key="3">
    <source>
        <dbReference type="EMBL" id="TWT75136.1"/>
    </source>
</evidence>
<keyword evidence="2" id="KW-1133">Transmembrane helix</keyword>
<evidence type="ECO:0000313" key="4">
    <source>
        <dbReference type="Proteomes" id="UP000318053"/>
    </source>
</evidence>
<dbReference type="RefSeq" id="WP_146389612.1">
    <property type="nucleotide sequence ID" value="NZ_SJPK01000001.1"/>
</dbReference>
<evidence type="ECO:0000256" key="1">
    <source>
        <dbReference type="SAM" id="MobiDB-lite"/>
    </source>
</evidence>
<feature type="transmembrane region" description="Helical" evidence="2">
    <location>
        <begin position="193"/>
        <end position="210"/>
    </location>
</feature>
<reference evidence="3 4" key="1">
    <citation type="submission" date="2019-02" db="EMBL/GenBank/DDBJ databases">
        <title>Deep-cultivation of Planctomycetes and their phenomic and genomic characterization uncovers novel biology.</title>
        <authorList>
            <person name="Wiegand S."/>
            <person name="Jogler M."/>
            <person name="Boedeker C."/>
            <person name="Pinto D."/>
            <person name="Vollmers J."/>
            <person name="Rivas-Marin E."/>
            <person name="Kohn T."/>
            <person name="Peeters S.H."/>
            <person name="Heuer A."/>
            <person name="Rast P."/>
            <person name="Oberbeckmann S."/>
            <person name="Bunk B."/>
            <person name="Jeske O."/>
            <person name="Meyerdierks A."/>
            <person name="Storesund J.E."/>
            <person name="Kallscheuer N."/>
            <person name="Luecker S."/>
            <person name="Lage O.M."/>
            <person name="Pohl T."/>
            <person name="Merkel B.J."/>
            <person name="Hornburger P."/>
            <person name="Mueller R.-W."/>
            <person name="Bruemmer F."/>
            <person name="Labrenz M."/>
            <person name="Spormann A.M."/>
            <person name="Op Den Camp H."/>
            <person name="Overmann J."/>
            <person name="Amann R."/>
            <person name="Jetten M.S.M."/>
            <person name="Mascher T."/>
            <person name="Medema M.H."/>
            <person name="Devos D.P."/>
            <person name="Kaster A.-K."/>
            <person name="Ovreas L."/>
            <person name="Rohde M."/>
            <person name="Galperin M.Y."/>
            <person name="Jogler C."/>
        </authorList>
    </citation>
    <scope>NUCLEOTIDE SEQUENCE [LARGE SCALE GENOMIC DNA]</scope>
    <source>
        <strain evidence="3 4">CA85</strain>
    </source>
</reference>
<feature type="region of interest" description="Disordered" evidence="1">
    <location>
        <begin position="302"/>
        <end position="573"/>
    </location>
</feature>
<organism evidence="3 4">
    <name type="scientific">Allorhodopirellula solitaria</name>
    <dbReference type="NCBI Taxonomy" id="2527987"/>
    <lineage>
        <taxon>Bacteria</taxon>
        <taxon>Pseudomonadati</taxon>
        <taxon>Planctomycetota</taxon>
        <taxon>Planctomycetia</taxon>
        <taxon>Pirellulales</taxon>
        <taxon>Pirellulaceae</taxon>
        <taxon>Allorhodopirellula</taxon>
    </lineage>
</organism>
<feature type="compositionally biased region" description="Acidic residues" evidence="1">
    <location>
        <begin position="532"/>
        <end position="550"/>
    </location>
</feature>
<keyword evidence="2" id="KW-0472">Membrane</keyword>
<name>A0A5C5YJR5_9BACT</name>
<comment type="caution">
    <text evidence="3">The sequence shown here is derived from an EMBL/GenBank/DDBJ whole genome shotgun (WGS) entry which is preliminary data.</text>
</comment>
<feature type="compositionally biased region" description="Polar residues" evidence="1">
    <location>
        <begin position="411"/>
        <end position="426"/>
    </location>
</feature>
<evidence type="ECO:0000256" key="2">
    <source>
        <dbReference type="SAM" id="Phobius"/>
    </source>
</evidence>
<sequence>MSHFRRQDDRRRRVLMTTAAATSASPTSASRSRIESLREARHPTLVYGTRVDEALQGRWFSLVPVERSTLAKLLSALALSVLTVVLLNDATVRFAAIESRPEFVNVLQIHRLGSLGRYVIGVMYLALAGAAWMVYQLRRFRNDDFRGDYRLWQWVVGVALSASLATMVPVLAMFGGAVESLLGRRIALSGHDWIGLFLVVGGAILALRTIAEMWRYRASMTLLIAGWLWAAIPVAAQWNVIVVDSNLKWSIVTSGSLVSVSLWLAASVCYLRSLYHEVRGIEPSMGIVERIRSVSLPGINWRKSESRGDSSDSDAPQPRKPTTKPVAAKPATAQAKPSEPEFNQTPAKPTKSTDSDADQQTDSGSPSPKRRLFGLLPPAKAKSAKPKPKPTKTKNVKPKSAQVSDHESSESEPTPSKQSAARSTASPDRGEDSADGEENPKPKRKWWPGRGAKPSPDPAADVPAKSAADPPREEPSPTDDEAPKKRRFGLGSMMKRKKQAETDDDEPETQPTQPAGNRAASKSNSANAAEQPADDDDDQDESAISEDDIDWSGMNKAERRRMRKQLKRSGRAA</sequence>
<feature type="compositionally biased region" description="Basic residues" evidence="1">
    <location>
        <begin position="484"/>
        <end position="498"/>
    </location>
</feature>
<feature type="transmembrane region" description="Helical" evidence="2">
    <location>
        <begin position="249"/>
        <end position="271"/>
    </location>
</feature>
<dbReference type="InterPro" id="IPR039191">
    <property type="entry name" value="Nopp140-like"/>
</dbReference>
<dbReference type="EMBL" id="SJPK01000001">
    <property type="protein sequence ID" value="TWT75136.1"/>
    <property type="molecule type" value="Genomic_DNA"/>
</dbReference>
<keyword evidence="4" id="KW-1185">Reference proteome</keyword>
<dbReference type="PANTHER" id="PTHR23216">
    <property type="entry name" value="NUCLEOLAR AND COILED-BODY PHOSPHOPROTEIN 1"/>
    <property type="match status" value="1"/>
</dbReference>
<accession>A0A5C5YJR5</accession>
<protein>
    <submittedName>
        <fullName evidence="3">Uncharacterized protein</fullName>
    </submittedName>
</protein>